<reference evidence="8" key="1">
    <citation type="submission" date="2021-03" db="EMBL/GenBank/DDBJ databases">
        <authorList>
            <person name="Tagirdzhanova G."/>
        </authorList>
    </citation>
    <scope>NUCLEOTIDE SEQUENCE</scope>
</reference>
<name>A0A8H3FQQ5_9LECA</name>
<dbReference type="AlphaFoldDB" id="A0A8H3FQQ5"/>
<protein>
    <recommendedName>
        <fullName evidence="7">Rhodopsin domain-containing protein</fullName>
    </recommendedName>
</protein>
<dbReference type="PANTHER" id="PTHR33048:SF47">
    <property type="entry name" value="INTEGRAL MEMBRANE PROTEIN-RELATED"/>
    <property type="match status" value="1"/>
</dbReference>
<keyword evidence="3 6" id="KW-1133">Transmembrane helix</keyword>
<dbReference type="InterPro" id="IPR052337">
    <property type="entry name" value="SAT4-like"/>
</dbReference>
<dbReference type="GO" id="GO:0016020">
    <property type="term" value="C:membrane"/>
    <property type="evidence" value="ECO:0007669"/>
    <property type="project" value="UniProtKB-SubCell"/>
</dbReference>
<evidence type="ECO:0000256" key="4">
    <source>
        <dbReference type="ARBA" id="ARBA00023136"/>
    </source>
</evidence>
<evidence type="ECO:0000256" key="2">
    <source>
        <dbReference type="ARBA" id="ARBA00022692"/>
    </source>
</evidence>
<dbReference type="PANTHER" id="PTHR33048">
    <property type="entry name" value="PTH11-LIKE INTEGRAL MEMBRANE PROTEIN (AFU_ORTHOLOGUE AFUA_5G11245)"/>
    <property type="match status" value="1"/>
</dbReference>
<proteinExistence type="inferred from homology"/>
<dbReference type="InterPro" id="IPR049326">
    <property type="entry name" value="Rhodopsin_dom_fungi"/>
</dbReference>
<evidence type="ECO:0000256" key="3">
    <source>
        <dbReference type="ARBA" id="ARBA00022989"/>
    </source>
</evidence>
<gene>
    <name evidence="8" type="ORF">HETSPECPRED_005851</name>
</gene>
<feature type="transmembrane region" description="Helical" evidence="6">
    <location>
        <begin position="110"/>
        <end position="128"/>
    </location>
</feature>
<feature type="transmembrane region" description="Helical" evidence="6">
    <location>
        <begin position="258"/>
        <end position="280"/>
    </location>
</feature>
<feature type="transmembrane region" description="Helical" evidence="6">
    <location>
        <begin position="140"/>
        <end position="162"/>
    </location>
</feature>
<keyword evidence="9" id="KW-1185">Reference proteome</keyword>
<evidence type="ECO:0000313" key="9">
    <source>
        <dbReference type="Proteomes" id="UP000664521"/>
    </source>
</evidence>
<evidence type="ECO:0000313" key="8">
    <source>
        <dbReference type="EMBL" id="CAF9925491.1"/>
    </source>
</evidence>
<comment type="caution">
    <text evidence="8">The sequence shown here is derived from an EMBL/GenBank/DDBJ whole genome shotgun (WGS) entry which is preliminary data.</text>
</comment>
<feature type="domain" description="Rhodopsin" evidence="7">
    <location>
        <begin position="27"/>
        <end position="281"/>
    </location>
</feature>
<evidence type="ECO:0000256" key="6">
    <source>
        <dbReference type="SAM" id="Phobius"/>
    </source>
</evidence>
<dbReference type="Proteomes" id="UP000664521">
    <property type="component" value="Unassembled WGS sequence"/>
</dbReference>
<dbReference type="EMBL" id="CAJPDS010000038">
    <property type="protein sequence ID" value="CAF9925491.1"/>
    <property type="molecule type" value="Genomic_DNA"/>
</dbReference>
<organism evidence="8 9">
    <name type="scientific">Heterodermia speciosa</name>
    <dbReference type="NCBI Taxonomy" id="116794"/>
    <lineage>
        <taxon>Eukaryota</taxon>
        <taxon>Fungi</taxon>
        <taxon>Dikarya</taxon>
        <taxon>Ascomycota</taxon>
        <taxon>Pezizomycotina</taxon>
        <taxon>Lecanoromycetes</taxon>
        <taxon>OSLEUM clade</taxon>
        <taxon>Lecanoromycetidae</taxon>
        <taxon>Caliciales</taxon>
        <taxon>Physciaceae</taxon>
        <taxon>Heterodermia</taxon>
    </lineage>
</organism>
<dbReference type="OrthoDB" id="10017208at2759"/>
<feature type="transmembrane region" description="Helical" evidence="6">
    <location>
        <begin position="182"/>
        <end position="206"/>
    </location>
</feature>
<evidence type="ECO:0000259" key="7">
    <source>
        <dbReference type="Pfam" id="PF20684"/>
    </source>
</evidence>
<comment type="similarity">
    <text evidence="5">Belongs to the SAT4 family.</text>
</comment>
<dbReference type="Pfam" id="PF20684">
    <property type="entry name" value="Fung_rhodopsin"/>
    <property type="match status" value="1"/>
</dbReference>
<feature type="transmembrane region" description="Helical" evidence="6">
    <location>
        <begin position="12"/>
        <end position="33"/>
    </location>
</feature>
<comment type="subcellular location">
    <subcellularLocation>
        <location evidence="1">Membrane</location>
        <topology evidence="1">Multi-pass membrane protein</topology>
    </subcellularLocation>
</comment>
<evidence type="ECO:0000256" key="1">
    <source>
        <dbReference type="ARBA" id="ARBA00004141"/>
    </source>
</evidence>
<feature type="transmembrane region" description="Helical" evidence="6">
    <location>
        <begin position="218"/>
        <end position="238"/>
    </location>
</feature>
<keyword evidence="2 6" id="KW-0812">Transmembrane</keyword>
<keyword evidence="4 6" id="KW-0472">Membrane</keyword>
<accession>A0A8H3FQQ5</accession>
<feature type="transmembrane region" description="Helical" evidence="6">
    <location>
        <begin position="70"/>
        <end position="90"/>
    </location>
</feature>
<sequence length="404" mass="45302">MDAQDKRSHFIAANYAFLIIVTVAVVLRLYGRYIAHKAGFWWDDWLSLVALVSHSCYYPRDPLLISTQPFVWSICAVSLYWASAGMGKHIDRIPVSRQPELSKLLFVGNLIYNTGLTAVKMSVLLFYVRVFRIVYTYRIFFFITAALILGWFLAINFLVLFACDPPRKSWDPTTPGTCLDSSFTFLGATIPNLLIDLVLLVLPMPMVWKLQTDLGHKVALLGVFAAGYCVIILSILRLTSIIGIGKKLKEDSSWSLTYLQILITAELSVALISSCLPSIFNLGKHAARKYFPGLFSSLRPSEPLKGPGRSHIGPARNPIDENRHKGFIQLDHGRGDIEGSRARLFDGSSGSQNQAIAYPSRVAEGQQAFDVERDIPLNQIHVRDEVQVGKTERFHGRDTWENIV</sequence>
<evidence type="ECO:0000256" key="5">
    <source>
        <dbReference type="ARBA" id="ARBA00038359"/>
    </source>
</evidence>